<proteinExistence type="predicted"/>
<dbReference type="EMBL" id="CP012850">
    <property type="protein sequence ID" value="ALI35726.1"/>
    <property type="molecule type" value="Genomic_DNA"/>
</dbReference>
<keyword evidence="2" id="KW-1185">Reference proteome</keyword>
<gene>
    <name evidence="1" type="ORF">NMY3_01523</name>
</gene>
<evidence type="ECO:0000313" key="1">
    <source>
        <dbReference type="EMBL" id="ALI35726.1"/>
    </source>
</evidence>
<dbReference type="KEGG" id="taa:NMY3_01523"/>
<name>A0A654LZ69_9ARCH</name>
<dbReference type="RefSeq" id="WP_196818141.1">
    <property type="nucleotide sequence ID" value="NZ_CP012850.1"/>
</dbReference>
<accession>A0A654LZ69</accession>
<dbReference type="OrthoDB" id="199042at2157"/>
<protein>
    <submittedName>
        <fullName evidence="1">Uncharacterized protein</fullName>
    </submittedName>
</protein>
<organism evidence="1 2">
    <name type="scientific">Candidatus Nitrosocosmicus oleophilus</name>
    <dbReference type="NCBI Taxonomy" id="1353260"/>
    <lineage>
        <taxon>Archaea</taxon>
        <taxon>Nitrososphaerota</taxon>
        <taxon>Nitrososphaeria</taxon>
        <taxon>Nitrososphaerales</taxon>
        <taxon>Nitrososphaeraceae</taxon>
        <taxon>Candidatus Nitrosocosmicus</taxon>
    </lineage>
</organism>
<dbReference type="Proteomes" id="UP000058925">
    <property type="component" value="Chromosome"/>
</dbReference>
<dbReference type="GeneID" id="60421572"/>
<sequence length="101" mass="12040">MKLLDGKEYSTQRIASKLGLPLSLTCRKVNKLEQFNIIKNQKKFTKPETDESFFTFSIDEIQMTYKNNKIICKVMNKENHYKIVQLWQGFKYYEDPNSAYN</sequence>
<reference evidence="2" key="1">
    <citation type="submission" date="2015-10" db="EMBL/GenBank/DDBJ databases">
        <title>Niche specialization of a soil ammonia-oxidizing archaeon, Candidatus Nitrosocosmicus oleophilus.</title>
        <authorList>
            <person name="Jung M.-Y."/>
            <person name="Rhee S.-K."/>
        </authorList>
    </citation>
    <scope>NUCLEOTIDE SEQUENCE [LARGE SCALE GENOMIC DNA]</scope>
    <source>
        <strain evidence="2">MY3</strain>
    </source>
</reference>
<evidence type="ECO:0000313" key="2">
    <source>
        <dbReference type="Proteomes" id="UP000058925"/>
    </source>
</evidence>
<dbReference type="AlphaFoldDB" id="A0A654LZ69"/>